<organism evidence="1 2">
    <name type="scientific">Anopheles arabiensis</name>
    <name type="common">Mosquito</name>
    <dbReference type="NCBI Taxonomy" id="7173"/>
    <lineage>
        <taxon>Eukaryota</taxon>
        <taxon>Metazoa</taxon>
        <taxon>Ecdysozoa</taxon>
        <taxon>Arthropoda</taxon>
        <taxon>Hexapoda</taxon>
        <taxon>Insecta</taxon>
        <taxon>Pterygota</taxon>
        <taxon>Neoptera</taxon>
        <taxon>Endopterygota</taxon>
        <taxon>Diptera</taxon>
        <taxon>Nematocera</taxon>
        <taxon>Culicoidea</taxon>
        <taxon>Culicidae</taxon>
        <taxon>Anophelinae</taxon>
        <taxon>Anopheles</taxon>
    </lineage>
</organism>
<dbReference type="Proteomes" id="UP000075840">
    <property type="component" value="Unassembled WGS sequence"/>
</dbReference>
<reference evidence="1" key="1">
    <citation type="submission" date="2022-08" db="UniProtKB">
        <authorList>
            <consortium name="EnsemblMetazoa"/>
        </authorList>
    </citation>
    <scope>IDENTIFICATION</scope>
    <source>
        <strain evidence="1">Dongola</strain>
    </source>
</reference>
<evidence type="ECO:0000313" key="1">
    <source>
        <dbReference type="EnsemblMetazoa" id="AARA014260-PA"/>
    </source>
</evidence>
<dbReference type="EnsemblMetazoa" id="AARA014260-RA">
    <property type="protein sequence ID" value="AARA014260-PA"/>
    <property type="gene ID" value="AARA014260"/>
</dbReference>
<sequence>MLQPYLFHPVVPITQRDLQAYLRIEQKKRARPPWKNGRLWKSNKFGEQSSTNKVMQFC</sequence>
<accession>A0A182IFJ5</accession>
<proteinExistence type="predicted"/>
<dbReference type="AlphaFoldDB" id="A0A182IFJ5"/>
<protein>
    <submittedName>
        <fullName evidence="1">Uncharacterized protein</fullName>
    </submittedName>
</protein>
<name>A0A182IFJ5_ANOAR</name>
<dbReference type="VEuPathDB" id="VectorBase:AARA014260"/>
<dbReference type="EMBL" id="APCN01001925">
    <property type="status" value="NOT_ANNOTATED_CDS"/>
    <property type="molecule type" value="Genomic_DNA"/>
</dbReference>
<keyword evidence="2" id="KW-1185">Reference proteome</keyword>
<evidence type="ECO:0000313" key="2">
    <source>
        <dbReference type="Proteomes" id="UP000075840"/>
    </source>
</evidence>